<comment type="caution">
    <text evidence="1">The sequence shown here is derived from an EMBL/GenBank/DDBJ whole genome shotgun (WGS) entry which is preliminary data.</text>
</comment>
<protein>
    <submittedName>
        <fullName evidence="1">Uncharacterized protein</fullName>
    </submittedName>
</protein>
<sequence length="270" mass="30717">MGMENIKGSVPRDLPPMPFLGHLKEQIVSPYNTRETVCMIENPGEVRKLKAQEDEGDIDVGWDITVEDVERLRQFLTPTIHTLPNLEHVVQPYMSLGTVHDKEKIVREKEYDYDIPLYDGLMQPLTPQTVHITPPDDDYVAPATSPTLVKQLNEFGEECSDITRVAKKANCNLVNDVKELSNIKKYDCEIFIRKLLHQVSQSSHETVITWENTIAQDGDFLDFSAGLLYSEAKLKGVSCSNSTLPVYFISLMYNKDIVQNKWEDGSRIIT</sequence>
<reference evidence="1" key="1">
    <citation type="journal article" date="2022" name="Int. J. Mol. Sci.">
        <title>Draft Genome of Tanacetum Coccineum: Genomic Comparison of Closely Related Tanacetum-Family Plants.</title>
        <authorList>
            <person name="Yamashiro T."/>
            <person name="Shiraishi A."/>
            <person name="Nakayama K."/>
            <person name="Satake H."/>
        </authorList>
    </citation>
    <scope>NUCLEOTIDE SEQUENCE</scope>
</reference>
<gene>
    <name evidence="1" type="ORF">Tco_0873554</name>
</gene>
<organism evidence="1 2">
    <name type="scientific">Tanacetum coccineum</name>
    <dbReference type="NCBI Taxonomy" id="301880"/>
    <lineage>
        <taxon>Eukaryota</taxon>
        <taxon>Viridiplantae</taxon>
        <taxon>Streptophyta</taxon>
        <taxon>Embryophyta</taxon>
        <taxon>Tracheophyta</taxon>
        <taxon>Spermatophyta</taxon>
        <taxon>Magnoliopsida</taxon>
        <taxon>eudicotyledons</taxon>
        <taxon>Gunneridae</taxon>
        <taxon>Pentapetalae</taxon>
        <taxon>asterids</taxon>
        <taxon>campanulids</taxon>
        <taxon>Asterales</taxon>
        <taxon>Asteraceae</taxon>
        <taxon>Asteroideae</taxon>
        <taxon>Anthemideae</taxon>
        <taxon>Anthemidinae</taxon>
        <taxon>Tanacetum</taxon>
    </lineage>
</organism>
<name>A0ABQ5BM19_9ASTR</name>
<evidence type="ECO:0000313" key="1">
    <source>
        <dbReference type="EMBL" id="GJT14848.1"/>
    </source>
</evidence>
<evidence type="ECO:0000313" key="2">
    <source>
        <dbReference type="Proteomes" id="UP001151760"/>
    </source>
</evidence>
<dbReference type="Proteomes" id="UP001151760">
    <property type="component" value="Unassembled WGS sequence"/>
</dbReference>
<dbReference type="EMBL" id="BQNB010013348">
    <property type="protein sequence ID" value="GJT14848.1"/>
    <property type="molecule type" value="Genomic_DNA"/>
</dbReference>
<keyword evidence="2" id="KW-1185">Reference proteome</keyword>
<accession>A0ABQ5BM19</accession>
<proteinExistence type="predicted"/>
<reference evidence="1" key="2">
    <citation type="submission" date="2022-01" db="EMBL/GenBank/DDBJ databases">
        <authorList>
            <person name="Yamashiro T."/>
            <person name="Shiraishi A."/>
            <person name="Satake H."/>
            <person name="Nakayama K."/>
        </authorList>
    </citation>
    <scope>NUCLEOTIDE SEQUENCE</scope>
</reference>